<evidence type="ECO:0000313" key="1">
    <source>
        <dbReference type="EMBL" id="ANP42799.1"/>
    </source>
</evidence>
<dbReference type="AlphaFoldDB" id="A0A1B1A896"/>
<organism evidence="1 2">
    <name type="scientific">Tritonibacter mobilis F1926</name>
    <dbReference type="NCBI Taxonomy" id="1265309"/>
    <lineage>
        <taxon>Bacteria</taxon>
        <taxon>Pseudomonadati</taxon>
        <taxon>Pseudomonadota</taxon>
        <taxon>Alphaproteobacteria</taxon>
        <taxon>Rhodobacterales</taxon>
        <taxon>Paracoccaceae</taxon>
        <taxon>Tritonibacter</taxon>
    </lineage>
</organism>
<evidence type="ECO:0000313" key="2">
    <source>
        <dbReference type="Proteomes" id="UP000013243"/>
    </source>
</evidence>
<sequence>MTGVNRDASSWDVLGEQALIPLSQIGCDAFECALLPIIRDLTLTCRCPEGKSWIPIYGDAEKRWGARTGLPLVHRLSQIVVTLVRIKGNALDVLDPADQSMRALVTRDEQLLLLMIHHMRRKHLHAGCDFLLDLVDGDMDAELMEEALRFAERHSCGAPQTRKHDGVLGGRLRVVR</sequence>
<reference evidence="1 2" key="1">
    <citation type="journal article" date="2016" name="ISME J.">
        <title>Global occurrence and heterogeneity of the Roseobacter-clade species Ruegeria mobilis.</title>
        <authorList>
            <person name="Sonnenschein E."/>
            <person name="Gram L."/>
        </authorList>
    </citation>
    <scope>NUCLEOTIDE SEQUENCE [LARGE SCALE GENOMIC DNA]</scope>
    <source>
        <strain evidence="1 2">F1926</strain>
        <plasmid evidence="1 2">unnamed1</plasmid>
    </source>
</reference>
<dbReference type="OrthoDB" id="7706971at2"/>
<keyword evidence="1" id="KW-0614">Plasmid</keyword>
<accession>A0A1B1A896</accession>
<name>A0A1B1A896_9RHOB</name>
<dbReference type="Proteomes" id="UP000013243">
    <property type="component" value="Plasmid unnamed1"/>
</dbReference>
<dbReference type="RefSeq" id="WP_005610371.1">
    <property type="nucleotide sequence ID" value="NZ_CP015231.1"/>
</dbReference>
<dbReference type="KEGG" id="rmb:K529_018725"/>
<dbReference type="EMBL" id="CP015231">
    <property type="protein sequence ID" value="ANP42799.1"/>
    <property type="molecule type" value="Genomic_DNA"/>
</dbReference>
<gene>
    <name evidence="1" type="ORF">K529_018725</name>
</gene>
<dbReference type="GeneID" id="28251913"/>
<protein>
    <submittedName>
        <fullName evidence="1">Uncharacterized protein</fullName>
    </submittedName>
</protein>
<proteinExistence type="predicted"/>
<geneLocation type="plasmid" evidence="1 2">
    <name>unnamed1</name>
</geneLocation>